<comment type="similarity">
    <text evidence="1">Belongs to the short-chain dehydrogenases/reductases (SDR) family.</text>
</comment>
<dbReference type="NCBIfam" id="NF047420">
    <property type="entry name" value="EF_P_mod_YmfI"/>
    <property type="match status" value="1"/>
</dbReference>
<dbReference type="EC" id="1.1.1.100" evidence="4"/>
<keyword evidence="4" id="KW-0560">Oxidoreductase</keyword>
<reference evidence="4 5" key="1">
    <citation type="submission" date="2021-03" db="EMBL/GenBank/DDBJ databases">
        <title>Genomic Encyclopedia of Type Strains, Phase IV (KMG-IV): sequencing the most valuable type-strain genomes for metagenomic binning, comparative biology and taxonomic classification.</title>
        <authorList>
            <person name="Goeker M."/>
        </authorList>
    </citation>
    <scope>NUCLEOTIDE SEQUENCE [LARGE SCALE GENOMIC DNA]</scope>
    <source>
        <strain evidence="4 5">DSM 28783</strain>
    </source>
</reference>
<protein>
    <submittedName>
        <fullName evidence="4">3-oxoacyl-[acyl-carrier protein] reductase</fullName>
        <ecNumber evidence="4">1.1.1.100</ecNumber>
    </submittedName>
</protein>
<accession>A0ABS4KMT8</accession>
<proteinExistence type="inferred from homology"/>
<dbReference type="PRINTS" id="PR00080">
    <property type="entry name" value="SDRFAMILY"/>
</dbReference>
<gene>
    <name evidence="4" type="ORF">J2Z42_000014</name>
</gene>
<sequence length="245" mass="26297">MENLKGRVAVVTGASKGIGKAIAITLAKCGANLVLNYRRDEPCETLNEVKKYGVTGIAVKADVSIYEEAEKLIDTCLKHMGKIDILVNNAGVSHIGLFMDMKEKDWNNVIDVDIRGVINCTHSVLKYMASKKYGNIVNISSIWGNEGASCEAIYSAAKGAVNSFTKAIAKEMAPSNIRANAVAPGVIDTEMNSWLNPQEKADLLSEIPLGRFGTGEEIGSVVAFLCSESSRYITGKVITVDGGMF</sequence>
<evidence type="ECO:0000259" key="3">
    <source>
        <dbReference type="SMART" id="SM00822"/>
    </source>
</evidence>
<evidence type="ECO:0000313" key="4">
    <source>
        <dbReference type="EMBL" id="MBP2031349.1"/>
    </source>
</evidence>
<dbReference type="GO" id="GO:0004316">
    <property type="term" value="F:3-oxoacyl-[acyl-carrier-protein] reductase (NADPH) activity"/>
    <property type="evidence" value="ECO:0007669"/>
    <property type="project" value="UniProtKB-EC"/>
</dbReference>
<dbReference type="InterPro" id="IPR036291">
    <property type="entry name" value="NAD(P)-bd_dom_sf"/>
</dbReference>
<dbReference type="Pfam" id="PF13561">
    <property type="entry name" value="adh_short_C2"/>
    <property type="match status" value="1"/>
</dbReference>
<dbReference type="EMBL" id="JAGGLM010000001">
    <property type="protein sequence ID" value="MBP2031349.1"/>
    <property type="molecule type" value="Genomic_DNA"/>
</dbReference>
<dbReference type="RefSeq" id="WP_209700321.1">
    <property type="nucleotide sequence ID" value="NZ_JAGGLM010000001.1"/>
</dbReference>
<dbReference type="InterPro" id="IPR050259">
    <property type="entry name" value="SDR"/>
</dbReference>
<dbReference type="InterPro" id="IPR057326">
    <property type="entry name" value="KR_dom"/>
</dbReference>
<dbReference type="Gene3D" id="3.40.50.720">
    <property type="entry name" value="NAD(P)-binding Rossmann-like Domain"/>
    <property type="match status" value="1"/>
</dbReference>
<dbReference type="PANTHER" id="PTHR42879">
    <property type="entry name" value="3-OXOACYL-(ACYL-CARRIER-PROTEIN) REDUCTASE"/>
    <property type="match status" value="1"/>
</dbReference>
<dbReference type="PANTHER" id="PTHR42879:SF2">
    <property type="entry name" value="3-OXOACYL-[ACYL-CARRIER-PROTEIN] REDUCTASE FABG"/>
    <property type="match status" value="1"/>
</dbReference>
<dbReference type="Proteomes" id="UP001519307">
    <property type="component" value="Unassembled WGS sequence"/>
</dbReference>
<organism evidence="4 5">
    <name type="scientific">Clostridium algifaecis</name>
    <dbReference type="NCBI Taxonomy" id="1472040"/>
    <lineage>
        <taxon>Bacteria</taxon>
        <taxon>Bacillati</taxon>
        <taxon>Bacillota</taxon>
        <taxon>Clostridia</taxon>
        <taxon>Eubacteriales</taxon>
        <taxon>Clostridiaceae</taxon>
        <taxon>Clostridium</taxon>
    </lineage>
</organism>
<evidence type="ECO:0000256" key="2">
    <source>
        <dbReference type="ARBA" id="ARBA00023221"/>
    </source>
</evidence>
<dbReference type="PRINTS" id="PR00081">
    <property type="entry name" value="GDHRDH"/>
</dbReference>
<dbReference type="InterPro" id="IPR020904">
    <property type="entry name" value="Sc_DH/Rdtase_CS"/>
</dbReference>
<dbReference type="PROSITE" id="PS00061">
    <property type="entry name" value="ADH_SHORT"/>
    <property type="match status" value="1"/>
</dbReference>
<name>A0ABS4KMT8_9CLOT</name>
<evidence type="ECO:0000313" key="5">
    <source>
        <dbReference type="Proteomes" id="UP001519307"/>
    </source>
</evidence>
<comment type="caution">
    <text evidence="4">The sequence shown here is derived from an EMBL/GenBank/DDBJ whole genome shotgun (WGS) entry which is preliminary data.</text>
</comment>
<dbReference type="SMART" id="SM00822">
    <property type="entry name" value="PKS_KR"/>
    <property type="match status" value="1"/>
</dbReference>
<dbReference type="InterPro" id="IPR002347">
    <property type="entry name" value="SDR_fam"/>
</dbReference>
<evidence type="ECO:0000256" key="1">
    <source>
        <dbReference type="ARBA" id="ARBA00006484"/>
    </source>
</evidence>
<dbReference type="NCBIfam" id="NF009466">
    <property type="entry name" value="PRK12826.1-2"/>
    <property type="match status" value="1"/>
</dbReference>
<keyword evidence="5" id="KW-1185">Reference proteome</keyword>
<dbReference type="SUPFAM" id="SSF51735">
    <property type="entry name" value="NAD(P)-binding Rossmann-fold domains"/>
    <property type="match status" value="1"/>
</dbReference>
<dbReference type="NCBIfam" id="NF005559">
    <property type="entry name" value="PRK07231.1"/>
    <property type="match status" value="1"/>
</dbReference>
<keyword evidence="2" id="KW-0443">Lipid metabolism</keyword>
<keyword evidence="2" id="KW-0753">Steroid metabolism</keyword>
<feature type="domain" description="Ketoreductase" evidence="3">
    <location>
        <begin position="7"/>
        <end position="189"/>
    </location>
</feature>